<dbReference type="InterPro" id="IPR018357">
    <property type="entry name" value="Hexapep_transf_CS"/>
</dbReference>
<dbReference type="GO" id="GO:0016746">
    <property type="term" value="F:acyltransferase activity"/>
    <property type="evidence" value="ECO:0007669"/>
    <property type="project" value="UniProtKB-KW"/>
</dbReference>
<evidence type="ECO:0000256" key="4">
    <source>
        <dbReference type="ARBA" id="ARBA00023315"/>
    </source>
</evidence>
<evidence type="ECO:0000256" key="1">
    <source>
        <dbReference type="ARBA" id="ARBA00007274"/>
    </source>
</evidence>
<keyword evidence="7" id="KW-1185">Reference proteome</keyword>
<reference evidence="6 7" key="1">
    <citation type="submission" date="2019-08" db="EMBL/GenBank/DDBJ databases">
        <title>Prosopis cineraria nodule microbiome.</title>
        <authorList>
            <person name="Ali R."/>
            <person name="Chaluvadi S.R."/>
            <person name="Wang X."/>
        </authorList>
    </citation>
    <scope>NUCLEOTIDE SEQUENCE [LARGE SCALE GENOMIC DNA]</scope>
    <source>
        <strain evidence="6 7">BG7</strain>
        <plasmid evidence="6 7">unnamed</plasmid>
    </source>
</reference>
<dbReference type="Pfam" id="PF00132">
    <property type="entry name" value="Hexapep"/>
    <property type="match status" value="1"/>
</dbReference>
<dbReference type="PROSITE" id="PS00101">
    <property type="entry name" value="HEXAPEP_TRANSFERASES"/>
    <property type="match status" value="1"/>
</dbReference>
<keyword evidence="6" id="KW-0614">Plasmid</keyword>
<keyword evidence="3" id="KW-0677">Repeat</keyword>
<evidence type="ECO:0000313" key="7">
    <source>
        <dbReference type="Proteomes" id="UP000326881"/>
    </source>
</evidence>
<dbReference type="InterPro" id="IPR045304">
    <property type="entry name" value="LbH_SAT"/>
</dbReference>
<keyword evidence="4" id="KW-0012">Acyltransferase</keyword>
<evidence type="ECO:0000313" key="6">
    <source>
        <dbReference type="EMBL" id="QFY63150.1"/>
    </source>
</evidence>
<comment type="similarity">
    <text evidence="1">Belongs to the transferase hexapeptide repeat family.</text>
</comment>
<sequence length="213" mass="23136">MFENIRADLRAYEGQWWCQGFWVMLVYRFGRWRYGVRPVLLRKAFSLVYKVLFKLIQILTGIELPCEATVGHNFIIDHFGGIIISGYARFGDNCRIRNGVVVGLKSVGESGVPVLGDNVDIGAGAKVLGDIRIGNNVVIGANAVVLTDVPDDCVAVGVPATIKQRYPEPLNITDRIVGGDISKFGSGEGWVTGGTPDQDGGIISGSNRPNDRQ</sequence>
<dbReference type="OrthoDB" id="9815592at2"/>
<feature type="region of interest" description="Disordered" evidence="5">
    <location>
        <begin position="187"/>
        <end position="213"/>
    </location>
</feature>
<dbReference type="Gene3D" id="2.160.10.10">
    <property type="entry name" value="Hexapeptide repeat proteins"/>
    <property type="match status" value="1"/>
</dbReference>
<feature type="compositionally biased region" description="Polar residues" evidence="5">
    <location>
        <begin position="204"/>
        <end position="213"/>
    </location>
</feature>
<protein>
    <submittedName>
        <fullName evidence="6">Serine acetyltransferase</fullName>
    </submittedName>
</protein>
<accession>A0A5Q0CG47</accession>
<organism evidence="6 7">
    <name type="scientific">Rhizobium grahamii</name>
    <dbReference type="NCBI Taxonomy" id="1120045"/>
    <lineage>
        <taxon>Bacteria</taxon>
        <taxon>Pseudomonadati</taxon>
        <taxon>Pseudomonadota</taxon>
        <taxon>Alphaproteobacteria</taxon>
        <taxon>Hyphomicrobiales</taxon>
        <taxon>Rhizobiaceae</taxon>
        <taxon>Rhizobium/Agrobacterium group</taxon>
        <taxon>Rhizobium</taxon>
    </lineage>
</organism>
<dbReference type="KEGG" id="rgr:FZ934_22870"/>
<dbReference type="Proteomes" id="UP000326881">
    <property type="component" value="Plasmid unnamed"/>
</dbReference>
<evidence type="ECO:0000256" key="5">
    <source>
        <dbReference type="SAM" id="MobiDB-lite"/>
    </source>
</evidence>
<dbReference type="CDD" id="cd03354">
    <property type="entry name" value="LbH_SAT"/>
    <property type="match status" value="1"/>
</dbReference>
<geneLocation type="plasmid" evidence="6 7">
    <name>unnamed</name>
</geneLocation>
<name>A0A5Q0CG47_9HYPH</name>
<dbReference type="SUPFAM" id="SSF51161">
    <property type="entry name" value="Trimeric LpxA-like enzymes"/>
    <property type="match status" value="1"/>
</dbReference>
<evidence type="ECO:0000256" key="3">
    <source>
        <dbReference type="ARBA" id="ARBA00022737"/>
    </source>
</evidence>
<dbReference type="InterPro" id="IPR011004">
    <property type="entry name" value="Trimer_LpxA-like_sf"/>
</dbReference>
<dbReference type="InterPro" id="IPR001451">
    <property type="entry name" value="Hexapep"/>
</dbReference>
<keyword evidence="2 6" id="KW-0808">Transferase</keyword>
<dbReference type="EMBL" id="CP043499">
    <property type="protein sequence ID" value="QFY63150.1"/>
    <property type="molecule type" value="Genomic_DNA"/>
</dbReference>
<evidence type="ECO:0000256" key="2">
    <source>
        <dbReference type="ARBA" id="ARBA00022679"/>
    </source>
</evidence>
<gene>
    <name evidence="6" type="ORF">FZ934_22870</name>
</gene>
<proteinExistence type="inferred from homology"/>
<dbReference type="PANTHER" id="PTHR42811">
    <property type="entry name" value="SERINE ACETYLTRANSFERASE"/>
    <property type="match status" value="1"/>
</dbReference>
<dbReference type="AlphaFoldDB" id="A0A5Q0CG47"/>